<dbReference type="GO" id="GO:0016491">
    <property type="term" value="F:oxidoreductase activity"/>
    <property type="evidence" value="ECO:0007669"/>
    <property type="project" value="UniProtKB-KW"/>
</dbReference>
<dbReference type="AlphaFoldDB" id="A0A0E9N4B1"/>
<feature type="domain" description="FAD dependent oxidoreductase" evidence="5">
    <location>
        <begin position="13"/>
        <end position="342"/>
    </location>
</feature>
<reference evidence="6 7" key="1">
    <citation type="submission" date="2015-04" db="EMBL/GenBank/DDBJ databases">
        <title>Whole genome shotgun sequence of Flavihumibacter petaseus NBRC 106054.</title>
        <authorList>
            <person name="Miyazawa S."/>
            <person name="Hosoyama A."/>
            <person name="Hashimoto M."/>
            <person name="Noguchi M."/>
            <person name="Tsuchikane K."/>
            <person name="Ohji S."/>
            <person name="Yamazoe A."/>
            <person name="Ichikawa N."/>
            <person name="Kimura A."/>
            <person name="Fujita N."/>
        </authorList>
    </citation>
    <scope>NUCLEOTIDE SEQUENCE [LARGE SCALE GENOMIC DNA]</scope>
    <source>
        <strain evidence="6 7">NBRC 106054</strain>
    </source>
</reference>
<keyword evidence="4" id="KW-0560">Oxidoreductase</keyword>
<dbReference type="InterPro" id="IPR006076">
    <property type="entry name" value="FAD-dep_OxRdtase"/>
</dbReference>
<evidence type="ECO:0000259" key="5">
    <source>
        <dbReference type="Pfam" id="PF01266"/>
    </source>
</evidence>
<comment type="caution">
    <text evidence="6">The sequence shown here is derived from an EMBL/GenBank/DDBJ whole genome shotgun (WGS) entry which is preliminary data.</text>
</comment>
<evidence type="ECO:0000256" key="1">
    <source>
        <dbReference type="ARBA" id="ARBA00001974"/>
    </source>
</evidence>
<name>A0A0E9N4B1_9BACT</name>
<dbReference type="OrthoDB" id="214253at2"/>
<comment type="similarity">
    <text evidence="2">Belongs to the DadA oxidoreductase family.</text>
</comment>
<dbReference type="Gene3D" id="3.30.9.10">
    <property type="entry name" value="D-Amino Acid Oxidase, subunit A, domain 2"/>
    <property type="match status" value="1"/>
</dbReference>
<dbReference type="SUPFAM" id="SSF51971">
    <property type="entry name" value="Nucleotide-binding domain"/>
    <property type="match status" value="1"/>
</dbReference>
<evidence type="ECO:0000256" key="4">
    <source>
        <dbReference type="ARBA" id="ARBA00023002"/>
    </source>
</evidence>
<dbReference type="PANTHER" id="PTHR13847:SF286">
    <property type="entry name" value="D-AMINO ACID DEHYDROGENASE"/>
    <property type="match status" value="1"/>
</dbReference>
<organism evidence="6 7">
    <name type="scientific">Flavihumibacter petaseus NBRC 106054</name>
    <dbReference type="NCBI Taxonomy" id="1220578"/>
    <lineage>
        <taxon>Bacteria</taxon>
        <taxon>Pseudomonadati</taxon>
        <taxon>Bacteroidota</taxon>
        <taxon>Chitinophagia</taxon>
        <taxon>Chitinophagales</taxon>
        <taxon>Chitinophagaceae</taxon>
        <taxon>Flavihumibacter</taxon>
    </lineage>
</organism>
<dbReference type="GO" id="GO:0005737">
    <property type="term" value="C:cytoplasm"/>
    <property type="evidence" value="ECO:0007669"/>
    <property type="project" value="TreeGrafter"/>
</dbReference>
<dbReference type="Gene3D" id="3.50.50.60">
    <property type="entry name" value="FAD/NAD(P)-binding domain"/>
    <property type="match status" value="2"/>
</dbReference>
<evidence type="ECO:0000313" key="6">
    <source>
        <dbReference type="EMBL" id="GAO44817.1"/>
    </source>
</evidence>
<dbReference type="PANTHER" id="PTHR13847">
    <property type="entry name" value="SARCOSINE DEHYDROGENASE-RELATED"/>
    <property type="match status" value="1"/>
</dbReference>
<dbReference type="EMBL" id="BBWV01000004">
    <property type="protein sequence ID" value="GAO44817.1"/>
    <property type="molecule type" value="Genomic_DNA"/>
</dbReference>
<dbReference type="Pfam" id="PF01266">
    <property type="entry name" value="DAO"/>
    <property type="match status" value="1"/>
</dbReference>
<keyword evidence="7" id="KW-1185">Reference proteome</keyword>
<evidence type="ECO:0000256" key="2">
    <source>
        <dbReference type="ARBA" id="ARBA00009410"/>
    </source>
</evidence>
<evidence type="ECO:0000256" key="3">
    <source>
        <dbReference type="ARBA" id="ARBA00022630"/>
    </source>
</evidence>
<dbReference type="InterPro" id="IPR036188">
    <property type="entry name" value="FAD/NAD-bd_sf"/>
</dbReference>
<gene>
    <name evidence="6" type="ORF">FPE01S_04_00600</name>
</gene>
<dbReference type="STRING" id="1220578.FPE01S_04_00600"/>
<protein>
    <submittedName>
        <fullName evidence="6">Putative oxidoreductase</fullName>
    </submittedName>
</protein>
<sequence length="367" mass="41510">MSLNFPPVKIETLIIGQGLSGTWLSYWLRQQGHSFLVIDREQPQSPSRIASGVINPVTGRVLAKTWMAEQLLPFALDSYTAIGNQLNFPCINSSEILHCFPTLQMAESFQKRLPELPEYLGLVPNETAWQPYFSFYHGLGSIHPALLIDLNGLLHRWRQLLKQEGILQEDIFKEDALEWIPGGVRYEGIEAKQIVFCNGVSAMDYRYFDRLPFAPNKGEALLLEVEGLPSGRIYKKGISLVPFPHYQETGNEKYFWAGSTYDNRFTDPMPGAAFREKTLAQLRDWLKVPFTLVDHWAGIRPATIDRRPFVGKHPHRDSLYMLDGMGTKGCSLAPWFGRQLAAILSGSAESQPVQPEADLSRFSRLLA</sequence>
<dbReference type="Proteomes" id="UP000033121">
    <property type="component" value="Unassembled WGS sequence"/>
</dbReference>
<accession>A0A0E9N4B1</accession>
<proteinExistence type="inferred from homology"/>
<comment type="cofactor">
    <cofactor evidence="1">
        <name>FAD</name>
        <dbReference type="ChEBI" id="CHEBI:57692"/>
    </cofactor>
</comment>
<evidence type="ECO:0000313" key="7">
    <source>
        <dbReference type="Proteomes" id="UP000033121"/>
    </source>
</evidence>
<keyword evidence="3" id="KW-0285">Flavoprotein</keyword>